<keyword evidence="4 6" id="KW-0238">DNA-binding</keyword>
<dbReference type="GO" id="GO:0003677">
    <property type="term" value="F:DNA binding"/>
    <property type="evidence" value="ECO:0007669"/>
    <property type="project" value="UniProtKB-KW"/>
</dbReference>
<dbReference type="Proteomes" id="UP000001225">
    <property type="component" value="Chromosome"/>
</dbReference>
<organism evidence="9 10">
    <name type="scientific">Bordetella petrii (strain ATCC BAA-461 / DSM 12804 / CCUG 43448 / CIP 107267 / Se-1111R)</name>
    <dbReference type="NCBI Taxonomy" id="340100"/>
    <lineage>
        <taxon>Bacteria</taxon>
        <taxon>Pseudomonadati</taxon>
        <taxon>Pseudomonadota</taxon>
        <taxon>Betaproteobacteria</taxon>
        <taxon>Burkholderiales</taxon>
        <taxon>Alcaligenaceae</taxon>
        <taxon>Bordetella</taxon>
    </lineage>
</organism>
<dbReference type="Gene3D" id="1.10.1740.10">
    <property type="match status" value="1"/>
</dbReference>
<dbReference type="PROSITE" id="PS01063">
    <property type="entry name" value="SIGMA70_ECF"/>
    <property type="match status" value="1"/>
</dbReference>
<evidence type="ECO:0000256" key="1">
    <source>
        <dbReference type="ARBA" id="ARBA00010641"/>
    </source>
</evidence>
<evidence type="ECO:0000256" key="4">
    <source>
        <dbReference type="ARBA" id="ARBA00023125"/>
    </source>
</evidence>
<dbReference type="InterPro" id="IPR000838">
    <property type="entry name" value="RNA_pol_sigma70_ECF_CS"/>
</dbReference>
<dbReference type="InterPro" id="IPR013249">
    <property type="entry name" value="RNA_pol_sigma70_r4_t2"/>
</dbReference>
<dbReference type="CDD" id="cd06171">
    <property type="entry name" value="Sigma70_r4"/>
    <property type="match status" value="1"/>
</dbReference>
<keyword evidence="5 6" id="KW-0804">Transcription</keyword>
<name>A9III5_BORPD</name>
<evidence type="ECO:0000256" key="3">
    <source>
        <dbReference type="ARBA" id="ARBA00023082"/>
    </source>
</evidence>
<dbReference type="InterPro" id="IPR036388">
    <property type="entry name" value="WH-like_DNA-bd_sf"/>
</dbReference>
<gene>
    <name evidence="9" type="ordered locus">Bpet1758</name>
</gene>
<dbReference type="InterPro" id="IPR013325">
    <property type="entry name" value="RNA_pol_sigma_r2"/>
</dbReference>
<dbReference type="PANTHER" id="PTHR43133:SF53">
    <property type="entry name" value="ECF RNA POLYMERASE SIGMA-E FACTOR"/>
    <property type="match status" value="1"/>
</dbReference>
<sequence>MAARCVPGPLAPALSAGRGGAAPGHACPEARMSERDIDAELVARVQRGDKKAFDLLVLKYQRKILRLLGRMIRDPAEIEDVAQEAFIKAYRALPQFRGESAFYTWLYRIAVNTARNWLASAGRRPSAPNAIETEDGETFNETDNLTDISTPESMVASREIAETVNAVIEELPEELRTAIVLREIEGMSYEDIAQSMGCPIGTVRSRIFRAREAIATRLRPLLDTDAERRW</sequence>
<evidence type="ECO:0000259" key="8">
    <source>
        <dbReference type="Pfam" id="PF08281"/>
    </source>
</evidence>
<keyword evidence="10" id="KW-1185">Reference proteome</keyword>
<dbReference type="Pfam" id="PF04542">
    <property type="entry name" value="Sigma70_r2"/>
    <property type="match status" value="1"/>
</dbReference>
<evidence type="ECO:0000256" key="6">
    <source>
        <dbReference type="RuleBase" id="RU000716"/>
    </source>
</evidence>
<keyword evidence="3 6" id="KW-0731">Sigma factor</keyword>
<dbReference type="FunFam" id="1.10.1740.10:FF:000001">
    <property type="entry name" value="RNA polymerase sigma factor"/>
    <property type="match status" value="1"/>
</dbReference>
<dbReference type="SUPFAM" id="SSF88659">
    <property type="entry name" value="Sigma3 and sigma4 domains of RNA polymerase sigma factors"/>
    <property type="match status" value="1"/>
</dbReference>
<protein>
    <recommendedName>
        <fullName evidence="6">RNA polymerase sigma factor</fullName>
    </recommendedName>
</protein>
<dbReference type="SUPFAM" id="SSF88946">
    <property type="entry name" value="Sigma2 domain of RNA polymerase sigma factors"/>
    <property type="match status" value="1"/>
</dbReference>
<evidence type="ECO:0000313" key="9">
    <source>
        <dbReference type="EMBL" id="CAP42097.1"/>
    </source>
</evidence>
<dbReference type="STRING" id="94624.Bpet1758"/>
<dbReference type="GO" id="GO:0006352">
    <property type="term" value="P:DNA-templated transcription initiation"/>
    <property type="evidence" value="ECO:0007669"/>
    <property type="project" value="InterPro"/>
</dbReference>
<dbReference type="InterPro" id="IPR014286">
    <property type="entry name" value="RNA_pol_sigma70_RpoE"/>
</dbReference>
<reference evidence="9 10" key="1">
    <citation type="journal article" date="2008" name="BMC Genomics">
        <title>The missing link: Bordetella petrii is endowed with both the metabolic versatility of environmental bacteria and virulence traits of pathogenic Bordetellae.</title>
        <authorList>
            <person name="Gross R."/>
            <person name="Guzman C.A."/>
            <person name="Sebaihia M."/>
            <person name="Martins Dos Santos V.A."/>
            <person name="Pieper D.H."/>
            <person name="Koebnik R."/>
            <person name="Lechner M."/>
            <person name="Bartels D."/>
            <person name="Buhrmester J."/>
            <person name="Choudhuri J.V."/>
            <person name="Ebensen T."/>
            <person name="Gaigalat L."/>
            <person name="Herrmann S."/>
            <person name="Khachane A.N."/>
            <person name="Larisch C."/>
            <person name="Link S."/>
            <person name="Linke B."/>
            <person name="Meyer F."/>
            <person name="Mormann S."/>
            <person name="Nakunst D."/>
            <person name="Rueckert C."/>
            <person name="Schneiker-Bekel S."/>
            <person name="Schulze K."/>
            <person name="Vorhoelter F.J."/>
            <person name="Yevsa T."/>
            <person name="Engle J.T."/>
            <person name="Goldman W.E."/>
            <person name="Puehler A."/>
            <person name="Goebel U.B."/>
            <person name="Goesmann A."/>
            <person name="Bloecker H."/>
            <person name="Kaiser O."/>
            <person name="Martinez-Arias R."/>
        </authorList>
    </citation>
    <scope>NUCLEOTIDE SEQUENCE [LARGE SCALE GENOMIC DNA]</scope>
    <source>
        <strain evidence="10">ATCC BAA-461 / DSM 12804 / CCUG 43448 / CIP 107267 / Se-1111R</strain>
    </source>
</reference>
<dbReference type="InterPro" id="IPR039425">
    <property type="entry name" value="RNA_pol_sigma-70-like"/>
</dbReference>
<dbReference type="Gene3D" id="1.10.10.10">
    <property type="entry name" value="Winged helix-like DNA-binding domain superfamily/Winged helix DNA-binding domain"/>
    <property type="match status" value="1"/>
</dbReference>
<feature type="domain" description="RNA polymerase sigma factor 70 region 4 type 2" evidence="8">
    <location>
        <begin position="165"/>
        <end position="213"/>
    </location>
</feature>
<accession>A9III5</accession>
<evidence type="ECO:0000313" key="10">
    <source>
        <dbReference type="Proteomes" id="UP000001225"/>
    </source>
</evidence>
<evidence type="ECO:0000256" key="2">
    <source>
        <dbReference type="ARBA" id="ARBA00023015"/>
    </source>
</evidence>
<dbReference type="eggNOG" id="COG1595">
    <property type="taxonomic scope" value="Bacteria"/>
</dbReference>
<dbReference type="Pfam" id="PF08281">
    <property type="entry name" value="Sigma70_r4_2"/>
    <property type="match status" value="1"/>
</dbReference>
<comment type="similarity">
    <text evidence="1 6">Belongs to the sigma-70 factor family. ECF subfamily.</text>
</comment>
<dbReference type="GO" id="GO:0016987">
    <property type="term" value="F:sigma factor activity"/>
    <property type="evidence" value="ECO:0007669"/>
    <property type="project" value="UniProtKB-KW"/>
</dbReference>
<proteinExistence type="inferred from homology"/>
<dbReference type="NCBIfam" id="TIGR02937">
    <property type="entry name" value="sigma70-ECF"/>
    <property type="match status" value="1"/>
</dbReference>
<dbReference type="InterPro" id="IPR007627">
    <property type="entry name" value="RNA_pol_sigma70_r2"/>
</dbReference>
<dbReference type="InterPro" id="IPR014284">
    <property type="entry name" value="RNA_pol_sigma-70_dom"/>
</dbReference>
<dbReference type="NCBIfam" id="TIGR02939">
    <property type="entry name" value="RpoE_Sigma70"/>
    <property type="match status" value="1"/>
</dbReference>
<dbReference type="AlphaFoldDB" id="A9III5"/>
<dbReference type="KEGG" id="bpt:Bpet1758"/>
<dbReference type="InterPro" id="IPR013324">
    <property type="entry name" value="RNA_pol_sigma_r3/r4-like"/>
</dbReference>
<evidence type="ECO:0000256" key="5">
    <source>
        <dbReference type="ARBA" id="ARBA00023163"/>
    </source>
</evidence>
<evidence type="ECO:0000259" key="7">
    <source>
        <dbReference type="Pfam" id="PF04542"/>
    </source>
</evidence>
<feature type="domain" description="RNA polymerase sigma-70 region 2" evidence="7">
    <location>
        <begin position="56"/>
        <end position="123"/>
    </location>
</feature>
<dbReference type="EMBL" id="AM902716">
    <property type="protein sequence ID" value="CAP42097.1"/>
    <property type="molecule type" value="Genomic_DNA"/>
</dbReference>
<keyword evidence="2 6" id="KW-0805">Transcription regulation</keyword>
<dbReference type="PANTHER" id="PTHR43133">
    <property type="entry name" value="RNA POLYMERASE ECF-TYPE SIGMA FACTO"/>
    <property type="match status" value="1"/>
</dbReference>